<sequence>MDYMLWYKSPARIWEEALPIGNGRLGGMVHGGIIQECIDLNDDTLWSGLPGQDINKNVLPVLHKVQRLVDEGKNYEAQKLIEENVLTGYSQSYLPLGRLLLTYELSGDTKGYSRSLSLNTAVCETRYTCGGVNYFREVICSYPDDVMVVHMTADKSGSLTFTATLDSQLRYRIAKRDNSLIMTGDCPSRMIPDYVEADKHILYDHKEQSRSIRFSVGIRANVKGGSLIAEADRISVTAADEVLLILSSATNFEGFDKMPGSSGTDPLTKCMKILDEAAGYSWNELLSRHKADHAALFDRVCLDLGPQSPQPTDKILAAYASGKYDPSLDSLMFAYGRYLLMACSRPGTQAANLQGIWNKELTAPWSSNYTTNINTEMNYWPAETANLSECHLPLFDLLKDVSKAGSEISRVHYGCRGFVLHHNTDLWRMTSAVSGQARWGFWPMGGAWLSIHIMEHYRFTCDADFLKNHYYIIREAVLFLLDYMKPDENRYFVTNPSTSPENAFIDAEGRICSITKGSTMDLAIIRELFESCIEAQSILKIDSDLSDLLAQRLCKLPPFQIGGNGQLLEWPDEYVEEEPGHRHMSHLFGLYPGSVISPLHTPELAEACRKSLEQRLSNGGGHTGWSCAWLICLYARIGDGNNAYRFVNQLLTRSVYPNLFDAHPPFQIDGNFGFTTGIIEMLLQSHKGELHLLPALPDNWKNGSVTGIKARGNYTVDISWREHHLVRARITAGQNGVCRIRINEAFTADKYVERIENSVLVKLTANESVNFILSV</sequence>
<dbReference type="OrthoDB" id="9802600at2"/>
<evidence type="ECO:0000259" key="1">
    <source>
        <dbReference type="Pfam" id="PF14498"/>
    </source>
</evidence>
<feature type="domain" description="Glycosyl hydrolase family 95 N-terminal" evidence="1">
    <location>
        <begin position="5"/>
        <end position="253"/>
    </location>
</feature>
<comment type="caution">
    <text evidence="4">The sequence shown here is derived from an EMBL/GenBank/DDBJ whole genome shotgun (WGS) entry which is preliminary data.</text>
</comment>
<dbReference type="PATRIC" id="fig|1330534.3.peg.2212"/>
<accession>U4R2J3</accession>
<dbReference type="AlphaFoldDB" id="U4R2J3"/>
<dbReference type="PIRSF" id="PIRSF007663">
    <property type="entry name" value="UCP007663"/>
    <property type="match status" value="1"/>
</dbReference>
<feature type="domain" description="Alpha fucosidase A-like C-terminal" evidence="2">
    <location>
        <begin position="684"/>
        <end position="758"/>
    </location>
</feature>
<dbReference type="FunFam" id="1.50.10.10:FF:000028">
    <property type="entry name" value="Alpha-L-fucosidase 2"/>
    <property type="match status" value="1"/>
</dbReference>
<dbReference type="GO" id="GO:0004560">
    <property type="term" value="F:alpha-L-fucosidase activity"/>
    <property type="evidence" value="ECO:0007669"/>
    <property type="project" value="InterPro"/>
</dbReference>
<dbReference type="Gene3D" id="2.70.98.50">
    <property type="entry name" value="putative glycoside hydrolase family protein from bacillus halodurans"/>
    <property type="match status" value="1"/>
</dbReference>
<dbReference type="GO" id="GO:0005975">
    <property type="term" value="P:carbohydrate metabolic process"/>
    <property type="evidence" value="ECO:0007669"/>
    <property type="project" value="InterPro"/>
</dbReference>
<evidence type="ECO:0000313" key="4">
    <source>
        <dbReference type="EMBL" id="EPR11740.1"/>
    </source>
</evidence>
<evidence type="ECO:0000313" key="5">
    <source>
        <dbReference type="Proteomes" id="UP000016860"/>
    </source>
</evidence>
<evidence type="ECO:0000259" key="2">
    <source>
        <dbReference type="Pfam" id="PF21307"/>
    </source>
</evidence>
<dbReference type="Proteomes" id="UP000016860">
    <property type="component" value="Unassembled WGS sequence"/>
</dbReference>
<dbReference type="Pfam" id="PF22124">
    <property type="entry name" value="Glyco_hydro_95_cat"/>
    <property type="match status" value="1"/>
</dbReference>
<dbReference type="PANTHER" id="PTHR31084">
    <property type="entry name" value="ALPHA-L-FUCOSIDASE 2"/>
    <property type="match status" value="1"/>
</dbReference>
<gene>
    <name evidence="4" type="ORF">L323_11075</name>
</gene>
<dbReference type="Pfam" id="PF14498">
    <property type="entry name" value="Glyco_hyd_65N_2"/>
    <property type="match status" value="1"/>
</dbReference>
<dbReference type="PANTHER" id="PTHR31084:SF0">
    <property type="entry name" value="ALPHA-L-FUCOSIDASE 2"/>
    <property type="match status" value="1"/>
</dbReference>
<protein>
    <submittedName>
        <fullName evidence="4">Alpha-L-fucosidase</fullName>
    </submittedName>
</protein>
<dbReference type="SUPFAM" id="SSF48208">
    <property type="entry name" value="Six-hairpin glycosidases"/>
    <property type="match status" value="1"/>
</dbReference>
<dbReference type="InterPro" id="IPR016518">
    <property type="entry name" value="Alpha-L-fucosidase"/>
</dbReference>
<dbReference type="InterPro" id="IPR027414">
    <property type="entry name" value="GH95_N_dom"/>
</dbReference>
<dbReference type="Pfam" id="PF21307">
    <property type="entry name" value="Glyco_hydro_95_C"/>
    <property type="match status" value="1"/>
</dbReference>
<dbReference type="STRING" id="1330534.L323_11075"/>
<dbReference type="InterPro" id="IPR049053">
    <property type="entry name" value="AFCA-like_C"/>
</dbReference>
<dbReference type="EMBL" id="ATAY01000034">
    <property type="protein sequence ID" value="EPR11740.1"/>
    <property type="molecule type" value="Genomic_DNA"/>
</dbReference>
<dbReference type="Gene3D" id="1.50.10.10">
    <property type="match status" value="1"/>
</dbReference>
<reference evidence="4 5" key="1">
    <citation type="journal article" date="2013" name="Genome Announc.">
        <title>Draft Genome Sequence of the Cellulolytic Bacterium Clostridium papyrosolvens C7 (ATCC 700395).</title>
        <authorList>
            <person name="Zepeda V."/>
            <person name="Dassa B."/>
            <person name="Borovok I."/>
            <person name="Lamed R."/>
            <person name="Bayer E.A."/>
            <person name="Cate J.H."/>
        </authorList>
    </citation>
    <scope>NUCLEOTIDE SEQUENCE [LARGE SCALE GENOMIC DNA]</scope>
    <source>
        <strain evidence="4 5">C7</strain>
    </source>
</reference>
<dbReference type="InterPro" id="IPR012341">
    <property type="entry name" value="6hp_glycosidase-like_sf"/>
</dbReference>
<name>U4R2J3_9FIRM</name>
<dbReference type="InterPro" id="IPR008928">
    <property type="entry name" value="6-hairpin_glycosidase_sf"/>
</dbReference>
<evidence type="ECO:0000259" key="3">
    <source>
        <dbReference type="Pfam" id="PF22124"/>
    </source>
</evidence>
<proteinExistence type="predicted"/>
<dbReference type="InterPro" id="IPR054363">
    <property type="entry name" value="GH95_cat"/>
</dbReference>
<feature type="domain" description="Glycosyl hydrolase family 95 catalytic" evidence="3">
    <location>
        <begin position="281"/>
        <end position="682"/>
    </location>
</feature>
<organism evidence="4 5">
    <name type="scientific">Ruminiclostridium papyrosolvens C7</name>
    <dbReference type="NCBI Taxonomy" id="1330534"/>
    <lineage>
        <taxon>Bacteria</taxon>
        <taxon>Bacillati</taxon>
        <taxon>Bacillota</taxon>
        <taxon>Clostridia</taxon>
        <taxon>Eubacteriales</taxon>
        <taxon>Oscillospiraceae</taxon>
        <taxon>Ruminiclostridium</taxon>
    </lineage>
</organism>